<feature type="region of interest" description="Disordered" evidence="1">
    <location>
        <begin position="18"/>
        <end position="37"/>
    </location>
</feature>
<keyword evidence="2" id="KW-0732">Signal</keyword>
<comment type="caution">
    <text evidence="3">The sequence shown here is derived from an EMBL/GenBank/DDBJ whole genome shotgun (WGS) entry which is preliminary data.</text>
</comment>
<reference evidence="3" key="1">
    <citation type="submission" date="2023-03" db="EMBL/GenBank/DDBJ databases">
        <authorList>
            <person name="Steffen K."/>
            <person name="Cardenas P."/>
        </authorList>
    </citation>
    <scope>NUCLEOTIDE SEQUENCE</scope>
</reference>
<accession>A0AA35QT27</accession>
<feature type="non-terminal residue" evidence="3">
    <location>
        <position position="1"/>
    </location>
</feature>
<dbReference type="EMBL" id="CASHTH010000075">
    <property type="protein sequence ID" value="CAI7990595.1"/>
    <property type="molecule type" value="Genomic_DNA"/>
</dbReference>
<proteinExistence type="predicted"/>
<evidence type="ECO:0000256" key="1">
    <source>
        <dbReference type="SAM" id="MobiDB-lite"/>
    </source>
</evidence>
<feature type="signal peptide" evidence="2">
    <location>
        <begin position="1"/>
        <end position="16"/>
    </location>
</feature>
<feature type="chain" id="PRO_5041363059" evidence="2">
    <location>
        <begin position="17"/>
        <end position="37"/>
    </location>
</feature>
<dbReference type="Proteomes" id="UP001174909">
    <property type="component" value="Unassembled WGS sequence"/>
</dbReference>
<evidence type="ECO:0000313" key="4">
    <source>
        <dbReference type="Proteomes" id="UP001174909"/>
    </source>
</evidence>
<dbReference type="AlphaFoldDB" id="A0AA35QT27"/>
<gene>
    <name evidence="3" type="ORF">GBAR_LOCUS510</name>
</gene>
<name>A0AA35QT27_GEOBA</name>
<organism evidence="3 4">
    <name type="scientific">Geodia barretti</name>
    <name type="common">Barrett's horny sponge</name>
    <dbReference type="NCBI Taxonomy" id="519541"/>
    <lineage>
        <taxon>Eukaryota</taxon>
        <taxon>Metazoa</taxon>
        <taxon>Porifera</taxon>
        <taxon>Demospongiae</taxon>
        <taxon>Heteroscleromorpha</taxon>
        <taxon>Tetractinellida</taxon>
        <taxon>Astrophorina</taxon>
        <taxon>Geodiidae</taxon>
        <taxon>Geodia</taxon>
    </lineage>
</organism>
<sequence length="37" mass="3964">MVTLLLVLVGVLSVSAGPTDTKERRASPHWESITALD</sequence>
<protein>
    <submittedName>
        <fullName evidence="3">Uncharacterized protein</fullName>
    </submittedName>
</protein>
<evidence type="ECO:0000313" key="3">
    <source>
        <dbReference type="EMBL" id="CAI7990595.1"/>
    </source>
</evidence>
<keyword evidence="4" id="KW-1185">Reference proteome</keyword>
<evidence type="ECO:0000256" key="2">
    <source>
        <dbReference type="SAM" id="SignalP"/>
    </source>
</evidence>